<feature type="transmembrane region" description="Helical" evidence="2">
    <location>
        <begin position="239"/>
        <end position="259"/>
    </location>
</feature>
<feature type="transmembrane region" description="Helical" evidence="2">
    <location>
        <begin position="37"/>
        <end position="54"/>
    </location>
</feature>
<keyword evidence="4" id="KW-1185">Reference proteome</keyword>
<dbReference type="AlphaFoldDB" id="A0AB34JW81"/>
<gene>
    <name evidence="3" type="ORF">AB1Y20_020776</name>
</gene>
<keyword evidence="2" id="KW-0812">Transmembrane</keyword>
<reference evidence="3 4" key="1">
    <citation type="journal article" date="2024" name="Science">
        <title>Giant polyketide synthase enzymes in the biosynthesis of giant marine polyether toxins.</title>
        <authorList>
            <person name="Fallon T.R."/>
            <person name="Shende V.V."/>
            <person name="Wierzbicki I.H."/>
            <person name="Pendleton A.L."/>
            <person name="Watervoot N.F."/>
            <person name="Auber R.P."/>
            <person name="Gonzalez D.J."/>
            <person name="Wisecaver J.H."/>
            <person name="Moore B.S."/>
        </authorList>
    </citation>
    <scope>NUCLEOTIDE SEQUENCE [LARGE SCALE GENOMIC DNA]</scope>
    <source>
        <strain evidence="3 4">12B1</strain>
    </source>
</reference>
<feature type="transmembrane region" description="Helical" evidence="2">
    <location>
        <begin position="66"/>
        <end position="83"/>
    </location>
</feature>
<evidence type="ECO:0000313" key="3">
    <source>
        <dbReference type="EMBL" id="KAL1525950.1"/>
    </source>
</evidence>
<name>A0AB34JW81_PRYPA</name>
<feature type="compositionally biased region" description="Basic and acidic residues" evidence="1">
    <location>
        <begin position="361"/>
        <end position="370"/>
    </location>
</feature>
<evidence type="ECO:0008006" key="5">
    <source>
        <dbReference type="Google" id="ProtNLM"/>
    </source>
</evidence>
<protein>
    <recommendedName>
        <fullName evidence="5">Transmembrane protein 138</fullName>
    </recommendedName>
</protein>
<sequence length="376" mass="42738">MVCFGGSEFPVPSLQPILSNFVVCTARQVTCDTECQVTLALGVATLLLALYDAYNVSRYLKHFVAPRRHLVVMLLALGAYALLNSMHKVFSEESLMWGGISAFLRIYFVYHYMMHMMSVVFIESFGDYEELIELTGNLLESLPQKKNEAWVRTCFFKVHLWMFETVVSFIVKRVCDTYLILFKFEGKRVSLWEGAFIYILFVDIAFTMACASGISQITAVMEPLLAPTSKYIVKRRHQLFHIFYLGISLLYPSLIQLVFLANVGVDDETYTWWGKHNPIIIAAHLLPFQIAVHRYWVPMYKWSFSTSEMAELGKAVSSHGGIHAHLHKLADQGIYLSTVHQDRIAQSKKLREAYGTSAESTARDKGDDSGLHTNSV</sequence>
<proteinExistence type="predicted"/>
<keyword evidence="2" id="KW-1133">Transmembrane helix</keyword>
<accession>A0AB34JW81</accession>
<organism evidence="3 4">
    <name type="scientific">Prymnesium parvum</name>
    <name type="common">Toxic golden alga</name>
    <dbReference type="NCBI Taxonomy" id="97485"/>
    <lineage>
        <taxon>Eukaryota</taxon>
        <taxon>Haptista</taxon>
        <taxon>Haptophyta</taxon>
        <taxon>Prymnesiophyceae</taxon>
        <taxon>Prymnesiales</taxon>
        <taxon>Prymnesiaceae</taxon>
        <taxon>Prymnesium</taxon>
    </lineage>
</organism>
<evidence type="ECO:0000256" key="2">
    <source>
        <dbReference type="SAM" id="Phobius"/>
    </source>
</evidence>
<keyword evidence="2" id="KW-0472">Membrane</keyword>
<evidence type="ECO:0000256" key="1">
    <source>
        <dbReference type="SAM" id="MobiDB-lite"/>
    </source>
</evidence>
<dbReference type="EMBL" id="JBGBPQ010000004">
    <property type="protein sequence ID" value="KAL1525950.1"/>
    <property type="molecule type" value="Genomic_DNA"/>
</dbReference>
<comment type="caution">
    <text evidence="3">The sequence shown here is derived from an EMBL/GenBank/DDBJ whole genome shotgun (WGS) entry which is preliminary data.</text>
</comment>
<feature type="transmembrane region" description="Helical" evidence="2">
    <location>
        <begin position="195"/>
        <end position="218"/>
    </location>
</feature>
<dbReference type="Proteomes" id="UP001515480">
    <property type="component" value="Unassembled WGS sequence"/>
</dbReference>
<feature type="transmembrane region" description="Helical" evidence="2">
    <location>
        <begin position="95"/>
        <end position="113"/>
    </location>
</feature>
<evidence type="ECO:0000313" key="4">
    <source>
        <dbReference type="Proteomes" id="UP001515480"/>
    </source>
</evidence>
<feature type="region of interest" description="Disordered" evidence="1">
    <location>
        <begin position="355"/>
        <end position="376"/>
    </location>
</feature>